<evidence type="ECO:0000256" key="1">
    <source>
        <dbReference type="SAM" id="MobiDB-lite"/>
    </source>
</evidence>
<gene>
    <name evidence="3" type="ORF">T310_5143</name>
</gene>
<dbReference type="RefSeq" id="XP_013327438.1">
    <property type="nucleotide sequence ID" value="XM_013471984.1"/>
</dbReference>
<sequence length="91" mass="10710">DYLSALPLPHSESDGVQAASSSKQPASSSRLRKLSRRILGRHIFYYNVRCVWYFLFFFIFLAGGYQEHPSLIQRIRFPVLFTREMNRQLIN</sequence>
<comment type="caution">
    <text evidence="3">The sequence shown here is derived from an EMBL/GenBank/DDBJ whole genome shotgun (WGS) entry which is preliminary data.</text>
</comment>
<evidence type="ECO:0000313" key="4">
    <source>
        <dbReference type="Proteomes" id="UP000053958"/>
    </source>
</evidence>
<name>A0A0F4YSK4_RASE3</name>
<dbReference type="EMBL" id="LASV01000227">
    <property type="protein sequence ID" value="KKA20826.1"/>
    <property type="molecule type" value="Genomic_DNA"/>
</dbReference>
<proteinExistence type="predicted"/>
<keyword evidence="2" id="KW-0812">Transmembrane</keyword>
<dbReference type="AlphaFoldDB" id="A0A0F4YSK4"/>
<feature type="region of interest" description="Disordered" evidence="1">
    <location>
        <begin position="1"/>
        <end position="28"/>
    </location>
</feature>
<organism evidence="3 4">
    <name type="scientific">Rasamsonia emersonii (strain ATCC 16479 / CBS 393.64 / IMI 116815)</name>
    <dbReference type="NCBI Taxonomy" id="1408163"/>
    <lineage>
        <taxon>Eukaryota</taxon>
        <taxon>Fungi</taxon>
        <taxon>Dikarya</taxon>
        <taxon>Ascomycota</taxon>
        <taxon>Pezizomycotina</taxon>
        <taxon>Eurotiomycetes</taxon>
        <taxon>Eurotiomycetidae</taxon>
        <taxon>Eurotiales</taxon>
        <taxon>Trichocomaceae</taxon>
        <taxon>Rasamsonia</taxon>
    </lineage>
</organism>
<keyword evidence="2" id="KW-1133">Transmembrane helix</keyword>
<accession>A0A0F4YSK4</accession>
<dbReference type="GeneID" id="25317488"/>
<protein>
    <submittedName>
        <fullName evidence="3">Uncharacterized protein</fullName>
    </submittedName>
</protein>
<feature type="compositionally biased region" description="Low complexity" evidence="1">
    <location>
        <begin position="17"/>
        <end position="28"/>
    </location>
</feature>
<feature type="transmembrane region" description="Helical" evidence="2">
    <location>
        <begin position="43"/>
        <end position="65"/>
    </location>
</feature>
<reference evidence="3 4" key="1">
    <citation type="submission" date="2015-04" db="EMBL/GenBank/DDBJ databases">
        <authorList>
            <person name="Heijne W.H."/>
            <person name="Fedorova N.D."/>
            <person name="Nierman W.C."/>
            <person name="Vollebregt A.W."/>
            <person name="Zhao Z."/>
            <person name="Wu L."/>
            <person name="Kumar M."/>
            <person name="Stam H."/>
            <person name="van den Berg M.A."/>
            <person name="Pel H.J."/>
        </authorList>
    </citation>
    <scope>NUCLEOTIDE SEQUENCE [LARGE SCALE GENOMIC DNA]</scope>
    <source>
        <strain evidence="3 4">CBS 393.64</strain>
    </source>
</reference>
<evidence type="ECO:0000256" key="2">
    <source>
        <dbReference type="SAM" id="Phobius"/>
    </source>
</evidence>
<keyword evidence="4" id="KW-1185">Reference proteome</keyword>
<dbReference type="Proteomes" id="UP000053958">
    <property type="component" value="Unassembled WGS sequence"/>
</dbReference>
<evidence type="ECO:0000313" key="3">
    <source>
        <dbReference type="EMBL" id="KKA20826.1"/>
    </source>
</evidence>
<keyword evidence="2" id="KW-0472">Membrane</keyword>
<feature type="non-terminal residue" evidence="3">
    <location>
        <position position="1"/>
    </location>
</feature>